<comment type="similarity">
    <text evidence="1">Belongs to the NAD(P)-dependent epimerase/dehydratase family. SDR39U1 subfamily.</text>
</comment>
<feature type="domain" description="DUF1731" evidence="3">
    <location>
        <begin position="252"/>
        <end position="298"/>
    </location>
</feature>
<gene>
    <name evidence="4" type="ORF">NCTC13163_02392</name>
</gene>
<dbReference type="RefSeq" id="WP_024372383.1">
    <property type="nucleotide sequence ID" value="NZ_UGGP01000001.1"/>
</dbReference>
<dbReference type="Pfam" id="PF08338">
    <property type="entry name" value="DUF1731"/>
    <property type="match status" value="1"/>
</dbReference>
<dbReference type="AlphaFoldDB" id="A0A377FW02"/>
<dbReference type="Gene3D" id="3.40.50.720">
    <property type="entry name" value="NAD(P)-binding Rossmann-like Domain"/>
    <property type="match status" value="1"/>
</dbReference>
<dbReference type="PANTHER" id="PTHR11092:SF0">
    <property type="entry name" value="EPIMERASE FAMILY PROTEIN SDR39U1"/>
    <property type="match status" value="1"/>
</dbReference>
<evidence type="ECO:0000256" key="1">
    <source>
        <dbReference type="ARBA" id="ARBA00009353"/>
    </source>
</evidence>
<dbReference type="EMBL" id="UGGP01000001">
    <property type="protein sequence ID" value="STO08997.1"/>
    <property type="molecule type" value="Genomic_DNA"/>
</dbReference>
<dbReference type="Pfam" id="PF01370">
    <property type="entry name" value="Epimerase"/>
    <property type="match status" value="1"/>
</dbReference>
<dbReference type="PANTHER" id="PTHR11092">
    <property type="entry name" value="SUGAR NUCLEOTIDE EPIMERASE RELATED"/>
    <property type="match status" value="1"/>
</dbReference>
<dbReference type="InterPro" id="IPR001509">
    <property type="entry name" value="Epimerase_deHydtase"/>
</dbReference>
<dbReference type="InterPro" id="IPR013549">
    <property type="entry name" value="DUF1731"/>
</dbReference>
<evidence type="ECO:0000259" key="2">
    <source>
        <dbReference type="Pfam" id="PF01370"/>
    </source>
</evidence>
<name>A0A377FW02_9BACL</name>
<sequence length="302" mass="33137">MKIAITGGTGLIGRPLVRALAEAGHQVVVLTRNPRPRQGGISFVEWLTPNSHPETALQDVDAFIHLAGASINDGRWTHKQKQAILQSRIDGTKEVVRIIKNMKRKPNVVISGSAIGIYGEDRSITYAESTPLPDRTNFLGNVCVLWEQEAAPIKDMGIRLAFMRTGVVLSNDGGAFPLMKLPYTFGAGGRIGSGEQWVPWIHLDDLVRLFVHVIETDSIEGPVNGTAPTPVTMDEFGQTIARVMHRPHWFPAPAPLMKLALGEKSVIVLEGAKVVPTKALNHGFKFRYETLEPALKQLLHLT</sequence>
<dbReference type="SUPFAM" id="SSF51735">
    <property type="entry name" value="NAD(P)-binding Rossmann-fold domains"/>
    <property type="match status" value="1"/>
</dbReference>
<dbReference type="InterPro" id="IPR010099">
    <property type="entry name" value="SDR39U1"/>
</dbReference>
<proteinExistence type="inferred from homology"/>
<dbReference type="OrthoDB" id="9801773at2"/>
<reference evidence="4 5" key="1">
    <citation type="submission" date="2018-06" db="EMBL/GenBank/DDBJ databases">
        <authorList>
            <consortium name="Pathogen Informatics"/>
            <person name="Doyle S."/>
        </authorList>
    </citation>
    <scope>NUCLEOTIDE SEQUENCE [LARGE SCALE GENOMIC DNA]</scope>
    <source>
        <strain evidence="4 5">NCTC13163</strain>
    </source>
</reference>
<evidence type="ECO:0000313" key="5">
    <source>
        <dbReference type="Proteomes" id="UP000254060"/>
    </source>
</evidence>
<feature type="domain" description="NAD-dependent epimerase/dehydratase" evidence="2">
    <location>
        <begin position="3"/>
        <end position="217"/>
    </location>
</feature>
<dbReference type="Proteomes" id="UP000254060">
    <property type="component" value="Unassembled WGS sequence"/>
</dbReference>
<dbReference type="STRING" id="1397694.GCA_000702585_02878"/>
<dbReference type="InterPro" id="IPR036291">
    <property type="entry name" value="NAD(P)-bd_dom_sf"/>
</dbReference>
<protein>
    <submittedName>
        <fullName evidence="4">Epimerase family protein SA0724</fullName>
    </submittedName>
</protein>
<evidence type="ECO:0000313" key="4">
    <source>
        <dbReference type="EMBL" id="STO08997.1"/>
    </source>
</evidence>
<accession>A0A377FW02</accession>
<evidence type="ECO:0000259" key="3">
    <source>
        <dbReference type="Pfam" id="PF08338"/>
    </source>
</evidence>
<organism evidence="4 5">
    <name type="scientific">Exiguobacterium aurantiacum</name>
    <dbReference type="NCBI Taxonomy" id="33987"/>
    <lineage>
        <taxon>Bacteria</taxon>
        <taxon>Bacillati</taxon>
        <taxon>Bacillota</taxon>
        <taxon>Bacilli</taxon>
        <taxon>Bacillales</taxon>
        <taxon>Bacillales Family XII. Incertae Sedis</taxon>
        <taxon>Exiguobacterium</taxon>
    </lineage>
</organism>
<dbReference type="NCBIfam" id="TIGR01777">
    <property type="entry name" value="yfcH"/>
    <property type="match status" value="1"/>
</dbReference>
<dbReference type="CDD" id="cd05242">
    <property type="entry name" value="SDR_a8"/>
    <property type="match status" value="1"/>
</dbReference>